<dbReference type="EMBL" id="CP046172">
    <property type="protein sequence ID" value="QIS12426.1"/>
    <property type="molecule type" value="Genomic_DNA"/>
</dbReference>
<evidence type="ECO:0000256" key="8">
    <source>
        <dbReference type="ARBA" id="ARBA00023012"/>
    </source>
</evidence>
<dbReference type="InterPro" id="IPR000014">
    <property type="entry name" value="PAS"/>
</dbReference>
<evidence type="ECO:0000256" key="3">
    <source>
        <dbReference type="ARBA" id="ARBA00022553"/>
    </source>
</evidence>
<dbReference type="KEGG" id="nah:F5544_22825"/>
<dbReference type="InterPro" id="IPR004358">
    <property type="entry name" value="Sig_transdc_His_kin-like_C"/>
</dbReference>
<dbReference type="PANTHER" id="PTHR43065:SF10">
    <property type="entry name" value="PEROXIDE STRESS-ACTIVATED HISTIDINE KINASE MAK3"/>
    <property type="match status" value="1"/>
</dbReference>
<evidence type="ECO:0000256" key="1">
    <source>
        <dbReference type="ARBA" id="ARBA00000085"/>
    </source>
</evidence>
<dbReference type="Gene3D" id="3.30.450.20">
    <property type="entry name" value="PAS domain"/>
    <property type="match status" value="1"/>
</dbReference>
<proteinExistence type="predicted"/>
<dbReference type="PANTHER" id="PTHR43065">
    <property type="entry name" value="SENSOR HISTIDINE KINASE"/>
    <property type="match status" value="1"/>
</dbReference>
<dbReference type="AlphaFoldDB" id="A0A6G9YHA8"/>
<comment type="catalytic activity">
    <reaction evidence="1">
        <text>ATP + protein L-histidine = ADP + protein N-phospho-L-histidine.</text>
        <dbReference type="EC" id="2.7.13.3"/>
    </reaction>
</comment>
<dbReference type="InterPro" id="IPR003594">
    <property type="entry name" value="HATPase_dom"/>
</dbReference>
<evidence type="ECO:0000256" key="2">
    <source>
        <dbReference type="ARBA" id="ARBA00012438"/>
    </source>
</evidence>
<organism evidence="11 12">
    <name type="scientific">Nocardia arthritidis</name>
    <dbReference type="NCBI Taxonomy" id="228602"/>
    <lineage>
        <taxon>Bacteria</taxon>
        <taxon>Bacillati</taxon>
        <taxon>Actinomycetota</taxon>
        <taxon>Actinomycetes</taxon>
        <taxon>Mycobacteriales</taxon>
        <taxon>Nocardiaceae</taxon>
        <taxon>Nocardia</taxon>
    </lineage>
</organism>
<dbReference type="CDD" id="cd00075">
    <property type="entry name" value="HATPase"/>
    <property type="match status" value="1"/>
</dbReference>
<keyword evidence="8" id="KW-0902">Two-component regulatory system</keyword>
<dbReference type="PROSITE" id="PS50112">
    <property type="entry name" value="PAS"/>
    <property type="match status" value="1"/>
</dbReference>
<dbReference type="SMART" id="SM00387">
    <property type="entry name" value="HATPase_c"/>
    <property type="match status" value="1"/>
</dbReference>
<dbReference type="SUPFAM" id="SSF55874">
    <property type="entry name" value="ATPase domain of HSP90 chaperone/DNA topoisomerase II/histidine kinase"/>
    <property type="match status" value="1"/>
</dbReference>
<evidence type="ECO:0000256" key="6">
    <source>
        <dbReference type="ARBA" id="ARBA00022777"/>
    </source>
</evidence>
<gene>
    <name evidence="11" type="ORF">F5544_22825</name>
</gene>
<keyword evidence="5" id="KW-0547">Nucleotide-binding</keyword>
<dbReference type="Proteomes" id="UP000503540">
    <property type="component" value="Chromosome"/>
</dbReference>
<dbReference type="Gene3D" id="3.30.565.10">
    <property type="entry name" value="Histidine kinase-like ATPase, C-terminal domain"/>
    <property type="match status" value="1"/>
</dbReference>
<evidence type="ECO:0000259" key="10">
    <source>
        <dbReference type="PROSITE" id="PS50112"/>
    </source>
</evidence>
<evidence type="ECO:0000256" key="5">
    <source>
        <dbReference type="ARBA" id="ARBA00022741"/>
    </source>
</evidence>
<sequence>MDEYDAHLLAEIADSTSVSMWAAAGPEADYAIKLWTRGAERLYGYSSEEAIGESYITLLINALEHNQAIADHNDIVRTGVKIRTLVNDVIYSGSQRLLLTVRFPLYDKRTNTHLLAETAIDVTDVSLEDAAQITRTREEAIHISESAAREDLSEQLRRLVGALTLSGTGEDERAALALGVELLRRAMNAPAESSVWLVGRSEQFSEAFRSSGWKVPPGLDIGRALEWFRSNPKPILHDSMSRPHRLLKQLFDTHQGPVDTVAMIPLHAEGEFVGLHLMRVPAPHTFTQLERDALPVLSSAVLASARLAAEVRRRREEAAESRAEATRLRLNGDFAHRIRKAVDPILRDVHAIREELDLRGVKLDGELAQWIDDITDGCTELARAPEELHRAQMVARISVRGVLTALRNRLGLEFPDSTVELDIDGIAGVLVRGVKGDITALFENLLYNAIEAMGNRGRVLVSGAVSGRSVSVIVSDEGPGIKPEDVAGIFQLGFSKKGKGRGLGLARAKEIVTDLGGQITVDVKRSPGATFVIVLPICREGIDGDNIVARGQY</sequence>
<keyword evidence="7" id="KW-0067">ATP-binding</keyword>
<dbReference type="PRINTS" id="PR00344">
    <property type="entry name" value="BCTRLSENSOR"/>
</dbReference>
<dbReference type="GO" id="GO:0000160">
    <property type="term" value="P:phosphorelay signal transduction system"/>
    <property type="evidence" value="ECO:0007669"/>
    <property type="project" value="UniProtKB-KW"/>
</dbReference>
<keyword evidence="4" id="KW-0808">Transferase</keyword>
<evidence type="ECO:0000313" key="12">
    <source>
        <dbReference type="Proteomes" id="UP000503540"/>
    </source>
</evidence>
<dbReference type="InterPro" id="IPR036890">
    <property type="entry name" value="HATPase_C_sf"/>
</dbReference>
<accession>A0A6G9YHA8</accession>
<keyword evidence="3" id="KW-0597">Phosphoprotein</keyword>
<evidence type="ECO:0000313" key="11">
    <source>
        <dbReference type="EMBL" id="QIS12426.1"/>
    </source>
</evidence>
<dbReference type="RefSeq" id="WP_167475113.1">
    <property type="nucleotide sequence ID" value="NZ_CP046172.1"/>
</dbReference>
<feature type="domain" description="PAS" evidence="10">
    <location>
        <begin position="32"/>
        <end position="79"/>
    </location>
</feature>
<feature type="domain" description="Histidine kinase" evidence="9">
    <location>
        <begin position="333"/>
        <end position="539"/>
    </location>
</feature>
<dbReference type="PROSITE" id="PS50109">
    <property type="entry name" value="HIS_KIN"/>
    <property type="match status" value="1"/>
</dbReference>
<dbReference type="InterPro" id="IPR035965">
    <property type="entry name" value="PAS-like_dom_sf"/>
</dbReference>
<protein>
    <recommendedName>
        <fullName evidence="2">histidine kinase</fullName>
        <ecNumber evidence="2">2.7.13.3</ecNumber>
    </recommendedName>
</protein>
<keyword evidence="12" id="KW-1185">Reference proteome</keyword>
<dbReference type="Pfam" id="PF02518">
    <property type="entry name" value="HATPase_c"/>
    <property type="match status" value="1"/>
</dbReference>
<name>A0A6G9YHA8_9NOCA</name>
<dbReference type="EC" id="2.7.13.3" evidence="2"/>
<evidence type="ECO:0000256" key="7">
    <source>
        <dbReference type="ARBA" id="ARBA00022840"/>
    </source>
</evidence>
<keyword evidence="6" id="KW-0418">Kinase</keyword>
<dbReference type="GO" id="GO:0004673">
    <property type="term" value="F:protein histidine kinase activity"/>
    <property type="evidence" value="ECO:0007669"/>
    <property type="project" value="UniProtKB-EC"/>
</dbReference>
<dbReference type="GO" id="GO:0005524">
    <property type="term" value="F:ATP binding"/>
    <property type="evidence" value="ECO:0007669"/>
    <property type="project" value="UniProtKB-KW"/>
</dbReference>
<evidence type="ECO:0000256" key="4">
    <source>
        <dbReference type="ARBA" id="ARBA00022679"/>
    </source>
</evidence>
<reference evidence="11 12" key="1">
    <citation type="journal article" date="2019" name="ACS Chem. Biol.">
        <title>Identification and Mobilization of a Cryptic Antibiotic Biosynthesis Gene Locus from a Human-Pathogenic Nocardia Isolate.</title>
        <authorList>
            <person name="Herisse M."/>
            <person name="Ishida K."/>
            <person name="Porter J.L."/>
            <person name="Howden B."/>
            <person name="Hertweck C."/>
            <person name="Stinear T.P."/>
            <person name="Pidot S.J."/>
        </authorList>
    </citation>
    <scope>NUCLEOTIDE SEQUENCE [LARGE SCALE GENOMIC DNA]</scope>
    <source>
        <strain evidence="11 12">AUSMDU00012717</strain>
    </source>
</reference>
<evidence type="ECO:0000259" key="9">
    <source>
        <dbReference type="PROSITE" id="PS50109"/>
    </source>
</evidence>
<dbReference type="SUPFAM" id="SSF55785">
    <property type="entry name" value="PYP-like sensor domain (PAS domain)"/>
    <property type="match status" value="1"/>
</dbReference>
<dbReference type="InterPro" id="IPR005467">
    <property type="entry name" value="His_kinase_dom"/>
</dbReference>